<feature type="zinc finger region" description="C3H1-type" evidence="13">
    <location>
        <begin position="355"/>
        <end position="382"/>
    </location>
</feature>
<feature type="region of interest" description="Disordered" evidence="14">
    <location>
        <begin position="419"/>
        <end position="438"/>
    </location>
</feature>
<dbReference type="InterPro" id="IPR036855">
    <property type="entry name" value="Znf_CCCH_sf"/>
</dbReference>
<dbReference type="GO" id="GO:0008270">
    <property type="term" value="F:zinc ion binding"/>
    <property type="evidence" value="ECO:0007669"/>
    <property type="project" value="UniProtKB-KW"/>
</dbReference>
<dbReference type="STRING" id="597456.A0A0L7RIN3"/>
<dbReference type="InterPro" id="IPR051988">
    <property type="entry name" value="HRR_RAD51_Paralog"/>
</dbReference>
<dbReference type="InterPro" id="IPR013632">
    <property type="entry name" value="Rad51_C"/>
</dbReference>
<evidence type="ECO:0000259" key="15">
    <source>
        <dbReference type="PROSITE" id="PS50103"/>
    </source>
</evidence>
<keyword evidence="3 13" id="KW-0479">Metal-binding</keyword>
<keyword evidence="6 13" id="KW-0863">Zinc-finger</keyword>
<evidence type="ECO:0000256" key="4">
    <source>
        <dbReference type="ARBA" id="ARBA00022741"/>
    </source>
</evidence>
<feature type="domain" description="RecA family profile 1" evidence="16">
    <location>
        <begin position="71"/>
        <end position="240"/>
    </location>
</feature>
<feature type="domain" description="C3H1-type" evidence="15">
    <location>
        <begin position="355"/>
        <end position="382"/>
    </location>
</feature>
<dbReference type="SUPFAM" id="SSF90229">
    <property type="entry name" value="CCCH zinc finger"/>
    <property type="match status" value="1"/>
</dbReference>
<evidence type="ECO:0000256" key="6">
    <source>
        <dbReference type="ARBA" id="ARBA00022771"/>
    </source>
</evidence>
<keyword evidence="18" id="KW-1185">Reference proteome</keyword>
<evidence type="ECO:0000256" key="10">
    <source>
        <dbReference type="ARBA" id="ARBA00023172"/>
    </source>
</evidence>
<dbReference type="CDD" id="cd19489">
    <property type="entry name" value="Rad51D"/>
    <property type="match status" value="1"/>
</dbReference>
<dbReference type="PANTHER" id="PTHR46457">
    <property type="entry name" value="DNA REPAIR PROTEIN RAD51 HOMOLOG 4"/>
    <property type="match status" value="1"/>
</dbReference>
<dbReference type="GO" id="GO:0042148">
    <property type="term" value="P:DNA strand invasion"/>
    <property type="evidence" value="ECO:0007669"/>
    <property type="project" value="TreeGrafter"/>
</dbReference>
<evidence type="ECO:0000256" key="14">
    <source>
        <dbReference type="SAM" id="MobiDB-lite"/>
    </source>
</evidence>
<dbReference type="GO" id="GO:0005815">
    <property type="term" value="C:microtubule organizing center"/>
    <property type="evidence" value="ECO:0007669"/>
    <property type="project" value="TreeGrafter"/>
</dbReference>
<evidence type="ECO:0000256" key="2">
    <source>
        <dbReference type="ARBA" id="ARBA00007095"/>
    </source>
</evidence>
<dbReference type="Pfam" id="PF18044">
    <property type="entry name" value="zf-CCCH_4"/>
    <property type="match status" value="1"/>
</dbReference>
<keyword evidence="7 13" id="KW-0862">Zinc</keyword>
<keyword evidence="11" id="KW-0234">DNA repair</keyword>
<dbReference type="GO" id="GO:0033063">
    <property type="term" value="C:Rad51B-Rad51C-Rad51D-XRCC2 complex"/>
    <property type="evidence" value="ECO:0007669"/>
    <property type="project" value="TreeGrafter"/>
</dbReference>
<organism evidence="17 18">
    <name type="scientific">Habropoda laboriosa</name>
    <dbReference type="NCBI Taxonomy" id="597456"/>
    <lineage>
        <taxon>Eukaryota</taxon>
        <taxon>Metazoa</taxon>
        <taxon>Ecdysozoa</taxon>
        <taxon>Arthropoda</taxon>
        <taxon>Hexapoda</taxon>
        <taxon>Insecta</taxon>
        <taxon>Pterygota</taxon>
        <taxon>Neoptera</taxon>
        <taxon>Endopterygota</taxon>
        <taxon>Hymenoptera</taxon>
        <taxon>Apocrita</taxon>
        <taxon>Aculeata</taxon>
        <taxon>Apoidea</taxon>
        <taxon>Anthophila</taxon>
        <taxon>Apidae</taxon>
        <taxon>Habropoda</taxon>
    </lineage>
</organism>
<dbReference type="GO" id="GO:0005657">
    <property type="term" value="C:replication fork"/>
    <property type="evidence" value="ECO:0007669"/>
    <property type="project" value="TreeGrafter"/>
</dbReference>
<evidence type="ECO:0000259" key="16">
    <source>
        <dbReference type="PROSITE" id="PS50162"/>
    </source>
</evidence>
<keyword evidence="4" id="KW-0547">Nucleotide-binding</keyword>
<feature type="compositionally biased region" description="Acidic residues" evidence="14">
    <location>
        <begin position="282"/>
        <end position="292"/>
    </location>
</feature>
<keyword evidence="5" id="KW-0227">DNA damage</keyword>
<dbReference type="Gene3D" id="4.10.1000.10">
    <property type="entry name" value="Zinc finger, CCCH-type"/>
    <property type="match status" value="1"/>
</dbReference>
<dbReference type="SUPFAM" id="SSF52540">
    <property type="entry name" value="P-loop containing nucleoside triphosphate hydrolases"/>
    <property type="match status" value="1"/>
</dbReference>
<evidence type="ECO:0000256" key="13">
    <source>
        <dbReference type="PROSITE-ProRule" id="PRU00723"/>
    </source>
</evidence>
<dbReference type="GO" id="GO:0000723">
    <property type="term" value="P:telomere maintenance"/>
    <property type="evidence" value="ECO:0007669"/>
    <property type="project" value="TreeGrafter"/>
</dbReference>
<dbReference type="InterPro" id="IPR020588">
    <property type="entry name" value="RecA_ATP-bd"/>
</dbReference>
<evidence type="ECO:0000313" key="18">
    <source>
        <dbReference type="Proteomes" id="UP000053825"/>
    </source>
</evidence>
<evidence type="ECO:0000256" key="12">
    <source>
        <dbReference type="ARBA" id="ARBA00023242"/>
    </source>
</evidence>
<dbReference type="Gene3D" id="3.40.50.300">
    <property type="entry name" value="P-loop containing nucleotide triphosphate hydrolases"/>
    <property type="match status" value="1"/>
</dbReference>
<evidence type="ECO:0000256" key="11">
    <source>
        <dbReference type="ARBA" id="ARBA00023204"/>
    </source>
</evidence>
<dbReference type="Proteomes" id="UP000053825">
    <property type="component" value="Unassembled WGS sequence"/>
</dbReference>
<keyword evidence="8" id="KW-0067">ATP-binding</keyword>
<evidence type="ECO:0000256" key="7">
    <source>
        <dbReference type="ARBA" id="ARBA00022833"/>
    </source>
</evidence>
<evidence type="ECO:0000256" key="8">
    <source>
        <dbReference type="ARBA" id="ARBA00022840"/>
    </source>
</evidence>
<dbReference type="InterPro" id="IPR000571">
    <property type="entry name" value="Znf_CCCH"/>
</dbReference>
<dbReference type="GO" id="GO:0140664">
    <property type="term" value="F:ATP-dependent DNA damage sensor activity"/>
    <property type="evidence" value="ECO:0007669"/>
    <property type="project" value="InterPro"/>
</dbReference>
<comment type="subcellular location">
    <subcellularLocation>
        <location evidence="1">Nucleus</location>
    </subcellularLocation>
</comment>
<evidence type="ECO:0000256" key="1">
    <source>
        <dbReference type="ARBA" id="ARBA00004123"/>
    </source>
</evidence>
<keyword evidence="12" id="KW-0539">Nucleus</keyword>
<feature type="region of interest" description="Disordered" evidence="14">
    <location>
        <begin position="251"/>
        <end position="316"/>
    </location>
</feature>
<comment type="similarity">
    <text evidence="2">Belongs to the RecA family. RAD51 subfamily.</text>
</comment>
<evidence type="ECO:0000256" key="9">
    <source>
        <dbReference type="ARBA" id="ARBA00023125"/>
    </source>
</evidence>
<dbReference type="OrthoDB" id="336321at2759"/>
<accession>A0A0L7RIN3</accession>
<dbReference type="GO" id="GO:0005524">
    <property type="term" value="F:ATP binding"/>
    <property type="evidence" value="ECO:0007669"/>
    <property type="project" value="UniProtKB-KW"/>
</dbReference>
<dbReference type="AlphaFoldDB" id="A0A0L7RIN3"/>
<dbReference type="GO" id="GO:0007131">
    <property type="term" value="P:reciprocal meiotic recombination"/>
    <property type="evidence" value="ECO:0007669"/>
    <property type="project" value="TreeGrafter"/>
</dbReference>
<dbReference type="InterPro" id="IPR027417">
    <property type="entry name" value="P-loop_NTPase"/>
</dbReference>
<dbReference type="InterPro" id="IPR047323">
    <property type="entry name" value="Rad51D_C"/>
</dbReference>
<keyword evidence="10" id="KW-0233">DNA recombination</keyword>
<name>A0A0L7RIN3_9HYME</name>
<evidence type="ECO:0000313" key="17">
    <source>
        <dbReference type="EMBL" id="KOC70827.1"/>
    </source>
</evidence>
<evidence type="ECO:0000256" key="5">
    <source>
        <dbReference type="ARBA" id="ARBA00022763"/>
    </source>
</evidence>
<dbReference type="InterPro" id="IPR041367">
    <property type="entry name" value="Znf-CCCH_4"/>
</dbReference>
<sequence>MTKLSSDINWKLSNVVLEQLERKRIYTLVQFVDEASEKLATFTGLIEIKRNILQKYGGRVKNACDLLKVEQNNIIPTNLSSLDSLLKGGLHPGQIYEICGISSSGKTQLCLTIAANIALKSNNLVRYIDTKRDFSGSRIEQILLQKNCNKQVIDEAMEHIKVCSIHTLHQLFKVLRWLSVNLKEEKEDCHTRVIIIDSLPAVIFKYSNDSKSTTALNHLANIYQFIANEFHLSIINVNLITQWSTDSEKGSTIADYGTSSSSESSSDDISDGADNTFKEKEEGDDEEEENNENNEGVNKSASKEKLPLPTPDFNGMPTMKTSVFSNPFVEAEKAKSAILEKHVKMTPTLDDTKMINGRKICWNYRKGRCRFGHNCTFAHDSDLHRTAAELEAIRTPQETVICQTQYNGQVPINEDDEIDQENNQMSKRKKRPGLSQSLVPSKKVLKMYKAQQAKAISR</sequence>
<dbReference type="Pfam" id="PF08423">
    <property type="entry name" value="Rad51"/>
    <property type="match status" value="1"/>
</dbReference>
<dbReference type="PROSITE" id="PS50103">
    <property type="entry name" value="ZF_C3H1"/>
    <property type="match status" value="1"/>
</dbReference>
<protein>
    <submittedName>
        <fullName evidence="17">DNA repair protein RAD51 like protein 4</fullName>
    </submittedName>
</protein>
<dbReference type="EMBL" id="KQ414582">
    <property type="protein sequence ID" value="KOC70827.1"/>
    <property type="molecule type" value="Genomic_DNA"/>
</dbReference>
<dbReference type="GO" id="GO:0003697">
    <property type="term" value="F:single-stranded DNA binding"/>
    <property type="evidence" value="ECO:0007669"/>
    <property type="project" value="TreeGrafter"/>
</dbReference>
<proteinExistence type="inferred from homology"/>
<dbReference type="GO" id="GO:0000724">
    <property type="term" value="P:double-strand break repair via homologous recombination"/>
    <property type="evidence" value="ECO:0007669"/>
    <property type="project" value="TreeGrafter"/>
</dbReference>
<gene>
    <name evidence="17" type="ORF">WH47_02093</name>
</gene>
<dbReference type="PROSITE" id="PS50162">
    <property type="entry name" value="RECA_2"/>
    <property type="match status" value="1"/>
</dbReference>
<dbReference type="GO" id="GO:0000400">
    <property type="term" value="F:four-way junction DNA binding"/>
    <property type="evidence" value="ECO:0007669"/>
    <property type="project" value="TreeGrafter"/>
</dbReference>
<reference evidence="17 18" key="1">
    <citation type="submission" date="2015-07" db="EMBL/GenBank/DDBJ databases">
        <title>The genome of Habropoda laboriosa.</title>
        <authorList>
            <person name="Pan H."/>
            <person name="Kapheim K."/>
        </authorList>
    </citation>
    <scope>NUCLEOTIDE SEQUENCE [LARGE SCALE GENOMIC DNA]</scope>
    <source>
        <strain evidence="17">0110345459</strain>
    </source>
</reference>
<keyword evidence="9" id="KW-0238">DNA-binding</keyword>
<evidence type="ECO:0000256" key="3">
    <source>
        <dbReference type="ARBA" id="ARBA00022723"/>
    </source>
</evidence>
<dbReference type="PANTHER" id="PTHR46457:SF1">
    <property type="entry name" value="DNA REPAIR PROTEIN RAD51 HOMOLOG 4"/>
    <property type="match status" value="1"/>
</dbReference>